<protein>
    <recommendedName>
        <fullName evidence="2">VWFA domain-containing protein</fullName>
    </recommendedName>
</protein>
<organism evidence="3 4">
    <name type="scientific">Cylicocyclus nassatus</name>
    <name type="common">Nematode worm</name>
    <dbReference type="NCBI Taxonomy" id="53992"/>
    <lineage>
        <taxon>Eukaryota</taxon>
        <taxon>Metazoa</taxon>
        <taxon>Ecdysozoa</taxon>
        <taxon>Nematoda</taxon>
        <taxon>Chromadorea</taxon>
        <taxon>Rhabditida</taxon>
        <taxon>Rhabditina</taxon>
        <taxon>Rhabditomorpha</taxon>
        <taxon>Strongyloidea</taxon>
        <taxon>Strongylidae</taxon>
        <taxon>Cylicocyclus</taxon>
    </lineage>
</organism>
<dbReference type="PROSITE" id="PS50234">
    <property type="entry name" value="VWFA"/>
    <property type="match status" value="1"/>
</dbReference>
<feature type="signal peptide" evidence="1">
    <location>
        <begin position="1"/>
        <end position="22"/>
    </location>
</feature>
<evidence type="ECO:0000256" key="1">
    <source>
        <dbReference type="SAM" id="SignalP"/>
    </source>
</evidence>
<sequence>MTFNYLQKLNLILYLLYSEVTADSHTFSNLCLRPSNNGRGKLESSSRCTVIYPVKTETASDAEDYCYRSLPYAVSHIEHGDTTKCVYERGFFCEDNEEEIFDKCFITHSELGEYFGYNYCPKRYLLHNATSLEELKWISLVFKKEELAWIGNSGENAKFLKPKITPNLARRKLGKKSGPLFVRLIVGARDGTIRGRAYYGTIMMQMPYICSRKADAYEETHVEDHELMSMLGFRSKAGASKSGHKRAFVMFGHKHAVEATQFEANFKKLHQGCYALLHGFVASRLDFIDQREYEKVLMEGNGMLIRAPLGRNRAFTLKNSGKCVKERFFEKHRKKWNYVNNKGKSFEVPSAEWRSSYPDNMCADLPRITAAMHESGYMDIPAFARRPIICMSGAEPHKRNLKRGESCNRAARYNKKKKRCECIQPDSDGTIVNPEKYGHYPPGFICLSCSESKEKRSIVFILDRSGTVREEGWAKQLEVMAQVANNIKGSKTGIVMVVDEPYVALELGVWKKKDYRLFIGTERQFLAEWTVVGRAMYLAREILKEEKGRRKFMIILSDGDPDQCHEGEGHFDCTAIWEHMRNHNQFDEAEKARKEGITILYSPVGPDIDPTSNSYQPGNMLNIERIAGQKKNIIKDFNKGLLEDAVKVLCEEIV</sequence>
<comment type="caution">
    <text evidence="3">The sequence shown here is derived from an EMBL/GenBank/DDBJ whole genome shotgun (WGS) entry which is preliminary data.</text>
</comment>
<dbReference type="InterPro" id="IPR002035">
    <property type="entry name" value="VWF_A"/>
</dbReference>
<dbReference type="Proteomes" id="UP001176961">
    <property type="component" value="Unassembled WGS sequence"/>
</dbReference>
<proteinExistence type="predicted"/>
<evidence type="ECO:0000313" key="3">
    <source>
        <dbReference type="EMBL" id="CAJ0588263.1"/>
    </source>
</evidence>
<keyword evidence="1" id="KW-0732">Signal</keyword>
<keyword evidence="4" id="KW-1185">Reference proteome</keyword>
<dbReference type="EMBL" id="CATQJL010000001">
    <property type="protein sequence ID" value="CAJ0588263.1"/>
    <property type="molecule type" value="Genomic_DNA"/>
</dbReference>
<dbReference type="InterPro" id="IPR036465">
    <property type="entry name" value="vWFA_dom_sf"/>
</dbReference>
<dbReference type="SUPFAM" id="SSF53300">
    <property type="entry name" value="vWA-like"/>
    <property type="match status" value="1"/>
</dbReference>
<evidence type="ECO:0000259" key="2">
    <source>
        <dbReference type="PROSITE" id="PS50234"/>
    </source>
</evidence>
<dbReference type="Pfam" id="PF00092">
    <property type="entry name" value="VWA"/>
    <property type="match status" value="1"/>
</dbReference>
<reference evidence="3" key="1">
    <citation type="submission" date="2023-07" db="EMBL/GenBank/DDBJ databases">
        <authorList>
            <consortium name="CYATHOMIX"/>
        </authorList>
    </citation>
    <scope>NUCLEOTIDE SEQUENCE</scope>
    <source>
        <strain evidence="3">N/A</strain>
    </source>
</reference>
<feature type="domain" description="VWFA" evidence="2">
    <location>
        <begin position="457"/>
        <end position="653"/>
    </location>
</feature>
<feature type="chain" id="PRO_5041455414" description="VWFA domain-containing protein" evidence="1">
    <location>
        <begin position="23"/>
        <end position="654"/>
    </location>
</feature>
<accession>A0AA36GER3</accession>
<dbReference type="AlphaFoldDB" id="A0AA36GER3"/>
<dbReference type="CDD" id="cd00198">
    <property type="entry name" value="vWFA"/>
    <property type="match status" value="1"/>
</dbReference>
<name>A0AA36GER3_CYLNA</name>
<gene>
    <name evidence="3" type="ORF">CYNAS_LOCUS246</name>
</gene>
<evidence type="ECO:0000313" key="4">
    <source>
        <dbReference type="Proteomes" id="UP001176961"/>
    </source>
</evidence>
<dbReference type="Gene3D" id="3.40.50.410">
    <property type="entry name" value="von Willebrand factor, type A domain"/>
    <property type="match status" value="1"/>
</dbReference>